<dbReference type="InterPro" id="IPR004105">
    <property type="entry name" value="CheA-like_dim"/>
</dbReference>
<comment type="subcellular location">
    <subcellularLocation>
        <location evidence="2">Cytoplasm</location>
    </subcellularLocation>
</comment>
<dbReference type="Pfam" id="PF02895">
    <property type="entry name" value="H-kinase_dim"/>
    <property type="match status" value="1"/>
</dbReference>
<dbReference type="SMART" id="SM00260">
    <property type="entry name" value="CheW"/>
    <property type="match status" value="1"/>
</dbReference>
<evidence type="ECO:0000256" key="14">
    <source>
        <dbReference type="PROSITE-ProRule" id="PRU00110"/>
    </source>
</evidence>
<dbReference type="Pfam" id="PF01627">
    <property type="entry name" value="Hpt"/>
    <property type="match status" value="1"/>
</dbReference>
<comment type="caution">
    <text evidence="19">The sequence shown here is derived from an EMBL/GenBank/DDBJ whole genome shotgun (WGS) entry which is preliminary data.</text>
</comment>
<evidence type="ECO:0000256" key="2">
    <source>
        <dbReference type="ARBA" id="ARBA00004496"/>
    </source>
</evidence>
<dbReference type="GO" id="GO:0006935">
    <property type="term" value="P:chemotaxis"/>
    <property type="evidence" value="ECO:0007669"/>
    <property type="project" value="UniProtKB-KW"/>
</dbReference>
<dbReference type="InterPro" id="IPR036061">
    <property type="entry name" value="CheW-like_dom_sf"/>
</dbReference>
<dbReference type="InterPro" id="IPR008207">
    <property type="entry name" value="Sig_transdc_His_kin_Hpt_dom"/>
</dbReference>
<keyword evidence="12" id="KW-0902">Two-component regulatory system</keyword>
<dbReference type="SMART" id="SM00387">
    <property type="entry name" value="HATPase_c"/>
    <property type="match status" value="1"/>
</dbReference>
<reference evidence="19" key="2">
    <citation type="submission" date="2021-04" db="EMBL/GenBank/DDBJ databases">
        <authorList>
            <person name="Gilroy R."/>
        </authorList>
    </citation>
    <scope>NUCLEOTIDE SEQUENCE</scope>
    <source>
        <strain evidence="19">ChiBcec8-14828</strain>
    </source>
</reference>
<dbReference type="SUPFAM" id="SSF50341">
    <property type="entry name" value="CheW-like"/>
    <property type="match status" value="1"/>
</dbReference>
<dbReference type="Gene3D" id="3.30.565.10">
    <property type="entry name" value="Histidine kinase-like ATPase, C-terminal domain"/>
    <property type="match status" value="1"/>
</dbReference>
<feature type="region of interest" description="Disordered" evidence="15">
    <location>
        <begin position="261"/>
        <end position="307"/>
    </location>
</feature>
<evidence type="ECO:0000256" key="7">
    <source>
        <dbReference type="ARBA" id="ARBA00022553"/>
    </source>
</evidence>
<evidence type="ECO:0000256" key="4">
    <source>
        <dbReference type="ARBA" id="ARBA00021495"/>
    </source>
</evidence>
<evidence type="ECO:0000259" key="17">
    <source>
        <dbReference type="PROSITE" id="PS50851"/>
    </source>
</evidence>
<dbReference type="Gene3D" id="2.30.30.40">
    <property type="entry name" value="SH3 Domains"/>
    <property type="match status" value="1"/>
</dbReference>
<evidence type="ECO:0000256" key="11">
    <source>
        <dbReference type="ARBA" id="ARBA00022840"/>
    </source>
</evidence>
<keyword evidence="9" id="KW-0547">Nucleotide-binding</keyword>
<reference evidence="19" key="1">
    <citation type="journal article" date="2021" name="PeerJ">
        <title>Extensive microbial diversity within the chicken gut microbiome revealed by metagenomics and culture.</title>
        <authorList>
            <person name="Gilroy R."/>
            <person name="Ravi A."/>
            <person name="Getino M."/>
            <person name="Pursley I."/>
            <person name="Horton D.L."/>
            <person name="Alikhan N.F."/>
            <person name="Baker D."/>
            <person name="Gharbi K."/>
            <person name="Hall N."/>
            <person name="Watson M."/>
            <person name="Adriaenssens E.M."/>
            <person name="Foster-Nyarko E."/>
            <person name="Jarju S."/>
            <person name="Secka A."/>
            <person name="Antonio M."/>
            <person name="Oren A."/>
            <person name="Chaudhuri R.R."/>
            <person name="La Ragione R."/>
            <person name="Hildebrand F."/>
            <person name="Pallen M.J."/>
        </authorList>
    </citation>
    <scope>NUCLEOTIDE SEQUENCE</scope>
    <source>
        <strain evidence="19">ChiBcec8-14828</strain>
    </source>
</reference>
<evidence type="ECO:0000313" key="19">
    <source>
        <dbReference type="EMBL" id="HJB40467.1"/>
    </source>
</evidence>
<dbReference type="Pfam" id="PF01584">
    <property type="entry name" value="CheW"/>
    <property type="match status" value="1"/>
</dbReference>
<dbReference type="InterPro" id="IPR037006">
    <property type="entry name" value="CheA-like_homodim_sf"/>
</dbReference>
<evidence type="ECO:0000256" key="12">
    <source>
        <dbReference type="ARBA" id="ARBA00023012"/>
    </source>
</evidence>
<keyword evidence="7 14" id="KW-0597">Phosphoprotein</keyword>
<dbReference type="SUPFAM" id="SSF55874">
    <property type="entry name" value="ATPase domain of HSP90 chaperone/DNA topoisomerase II/histidine kinase"/>
    <property type="match status" value="1"/>
</dbReference>
<dbReference type="PRINTS" id="PR00344">
    <property type="entry name" value="BCTRLSENSOR"/>
</dbReference>
<dbReference type="SUPFAM" id="SSF55052">
    <property type="entry name" value="CheY-binding domain of CheA"/>
    <property type="match status" value="1"/>
</dbReference>
<dbReference type="GO" id="GO:0005737">
    <property type="term" value="C:cytoplasm"/>
    <property type="evidence" value="ECO:0007669"/>
    <property type="project" value="UniProtKB-SubCell"/>
</dbReference>
<evidence type="ECO:0000256" key="8">
    <source>
        <dbReference type="ARBA" id="ARBA00022679"/>
    </source>
</evidence>
<organism evidence="19 20">
    <name type="scientific">Candidatus Ruthenibacterium avium</name>
    <dbReference type="NCBI Taxonomy" id="2838751"/>
    <lineage>
        <taxon>Bacteria</taxon>
        <taxon>Bacillati</taxon>
        <taxon>Bacillota</taxon>
        <taxon>Clostridia</taxon>
        <taxon>Eubacteriales</taxon>
        <taxon>Oscillospiraceae</taxon>
        <taxon>Ruthenibacterium</taxon>
    </lineage>
</organism>
<dbReference type="GO" id="GO:0005524">
    <property type="term" value="F:ATP binding"/>
    <property type="evidence" value="ECO:0007669"/>
    <property type="project" value="UniProtKB-KW"/>
</dbReference>
<feature type="compositionally biased region" description="Low complexity" evidence="15">
    <location>
        <begin position="261"/>
        <end position="304"/>
    </location>
</feature>
<dbReference type="InterPro" id="IPR005467">
    <property type="entry name" value="His_kinase_dom"/>
</dbReference>
<keyword evidence="5" id="KW-0963">Cytoplasm</keyword>
<dbReference type="CDD" id="cd00088">
    <property type="entry name" value="HPT"/>
    <property type="match status" value="1"/>
</dbReference>
<dbReference type="SMART" id="SM00073">
    <property type="entry name" value="HPT"/>
    <property type="match status" value="1"/>
</dbReference>
<keyword evidence="6" id="KW-0145">Chemotaxis</keyword>
<feature type="modified residue" description="Phosphohistidine" evidence="14">
    <location>
        <position position="52"/>
    </location>
</feature>
<feature type="domain" description="Histidine kinase" evidence="16">
    <location>
        <begin position="360"/>
        <end position="565"/>
    </location>
</feature>
<dbReference type="FunFam" id="3.30.565.10:FF:000016">
    <property type="entry name" value="Chemotaxis protein CheA, putative"/>
    <property type="match status" value="1"/>
</dbReference>
<dbReference type="InterPro" id="IPR004358">
    <property type="entry name" value="Sig_transdc_His_kin-like_C"/>
</dbReference>
<evidence type="ECO:0000256" key="1">
    <source>
        <dbReference type="ARBA" id="ARBA00000085"/>
    </source>
</evidence>
<protein>
    <recommendedName>
        <fullName evidence="4">Chemotaxis protein CheA</fullName>
        <ecNumber evidence="3">2.7.13.3</ecNumber>
    </recommendedName>
</protein>
<dbReference type="PROSITE" id="PS50851">
    <property type="entry name" value="CHEW"/>
    <property type="match status" value="1"/>
</dbReference>
<evidence type="ECO:0000256" key="9">
    <source>
        <dbReference type="ARBA" id="ARBA00022741"/>
    </source>
</evidence>
<dbReference type="PROSITE" id="PS50894">
    <property type="entry name" value="HPT"/>
    <property type="match status" value="1"/>
</dbReference>
<dbReference type="PANTHER" id="PTHR43395">
    <property type="entry name" value="SENSOR HISTIDINE KINASE CHEA"/>
    <property type="match status" value="1"/>
</dbReference>
<evidence type="ECO:0000256" key="6">
    <source>
        <dbReference type="ARBA" id="ARBA00022500"/>
    </source>
</evidence>
<dbReference type="SUPFAM" id="SSF47384">
    <property type="entry name" value="Homodimeric domain of signal transducing histidine kinase"/>
    <property type="match status" value="1"/>
</dbReference>
<keyword evidence="8" id="KW-0808">Transferase</keyword>
<dbReference type="InterPro" id="IPR036097">
    <property type="entry name" value="HisK_dim/P_sf"/>
</dbReference>
<dbReference type="InterPro" id="IPR036890">
    <property type="entry name" value="HATPase_C_sf"/>
</dbReference>
<gene>
    <name evidence="19" type="ORF">H9943_08750</name>
</gene>
<evidence type="ECO:0000256" key="10">
    <source>
        <dbReference type="ARBA" id="ARBA00022777"/>
    </source>
</evidence>
<evidence type="ECO:0000256" key="3">
    <source>
        <dbReference type="ARBA" id="ARBA00012438"/>
    </source>
</evidence>
<dbReference type="EMBL" id="DWYA01000077">
    <property type="protein sequence ID" value="HJB40467.1"/>
    <property type="molecule type" value="Genomic_DNA"/>
</dbReference>
<evidence type="ECO:0000256" key="13">
    <source>
        <dbReference type="ARBA" id="ARBA00035100"/>
    </source>
</evidence>
<dbReference type="InterPro" id="IPR003594">
    <property type="entry name" value="HATPase_dom"/>
</dbReference>
<evidence type="ECO:0000259" key="18">
    <source>
        <dbReference type="PROSITE" id="PS50894"/>
    </source>
</evidence>
<dbReference type="SMART" id="SM01231">
    <property type="entry name" value="H-kinase_dim"/>
    <property type="match status" value="1"/>
</dbReference>
<dbReference type="AlphaFoldDB" id="A0A9D2M3Q3"/>
<dbReference type="PROSITE" id="PS50109">
    <property type="entry name" value="HIS_KIN"/>
    <property type="match status" value="1"/>
</dbReference>
<dbReference type="InterPro" id="IPR051315">
    <property type="entry name" value="Bact_Chemotaxis_CheA"/>
</dbReference>
<comment type="function">
    <text evidence="13">Involved in the transmission of sensory signals from the chemoreceptors to the flagellar motors. CheA is autophosphorylated; it can transfer its phosphate group to either CheB or CheY.</text>
</comment>
<dbReference type="InterPro" id="IPR002545">
    <property type="entry name" value="CheW-lke_dom"/>
</dbReference>
<dbReference type="InterPro" id="IPR036641">
    <property type="entry name" value="HPT_dom_sf"/>
</dbReference>
<dbReference type="CDD" id="cd16916">
    <property type="entry name" value="HATPase_CheA-like"/>
    <property type="match status" value="1"/>
</dbReference>
<dbReference type="InterPro" id="IPR035891">
    <property type="entry name" value="CheY-binding_CheA"/>
</dbReference>
<keyword evidence="10" id="KW-0418">Kinase</keyword>
<sequence>MSEIDSGMESLVEAFIYETSGLLDELDEILLESEKAKNISEDNINMIFRITHTIKGSAAMLEFAEMSTLAHAVEDVFYIIREDPSKLDLVFDAIFDLVFQTSDFLRKEIASLQTSSYTPADPSALVEQLHEQAAIMKGEASAPAHDQEAPAAQETAAAEPAPEAAAPAGDGDELRVRVHFDDGCQMENMRAFMLISQLKGCCTSVTSVPANPETDASTSAEIIKNGLLLICRPADSEDEVIKTIEESLNIKSYEVEANVPAQEAQPKSAPAAQPAAEAKPSAAVEKAPAKPAASKPSAAESAQKGTPAAAKVGVKQSLISVNQSKLDRLMDLVGEIVTAESMVARDPDLNGLRLDHFTKSIRELRKLTDELQDVVMSIRMVPLHGTFQKMSRIVRDMAKKLDKQAELVTYGGDTEVDKTINDAIADPFMHMIRNSMDHAIEHPDERVKLGKPAMGKITLAARNVGGEIHIDVADDGCGLDPKKILAKARENGLLTKLESEYTDKEIFQMIMLPGFSTNKEVTEYSGRGVGMDVVRKNIEKVGGSITIHSEYGKGTTFTIKIPLTLAIVDGMNLAVGNTVFTLPITSIKQSFKPTGPEQIIHNANGTEMIMVRGECLPILRLHKMYQIDAKHSDIMDGILIQVENSSSSACIFADELLGEYQVVVKPFPTFFNKYDLKSQGLSGCSILGDGTVSLILDANALINNL</sequence>
<dbReference type="Pfam" id="PF07194">
    <property type="entry name" value="P2"/>
    <property type="match status" value="1"/>
</dbReference>
<name>A0A9D2M3Q3_9FIRM</name>
<dbReference type="Proteomes" id="UP000824209">
    <property type="component" value="Unassembled WGS sequence"/>
</dbReference>
<feature type="domain" description="HPt" evidence="18">
    <location>
        <begin position="4"/>
        <end position="112"/>
    </location>
</feature>
<dbReference type="Gene3D" id="1.20.120.160">
    <property type="entry name" value="HPT domain"/>
    <property type="match status" value="1"/>
</dbReference>
<dbReference type="PANTHER" id="PTHR43395:SF10">
    <property type="entry name" value="CHEMOTAXIS PROTEIN CHEA"/>
    <property type="match status" value="1"/>
</dbReference>
<dbReference type="Pfam" id="PF02518">
    <property type="entry name" value="HATPase_c"/>
    <property type="match status" value="1"/>
</dbReference>
<accession>A0A9D2M3Q3</accession>
<evidence type="ECO:0000256" key="5">
    <source>
        <dbReference type="ARBA" id="ARBA00022490"/>
    </source>
</evidence>
<dbReference type="GO" id="GO:0000155">
    <property type="term" value="F:phosphorelay sensor kinase activity"/>
    <property type="evidence" value="ECO:0007669"/>
    <property type="project" value="InterPro"/>
</dbReference>
<comment type="catalytic activity">
    <reaction evidence="1">
        <text>ATP + protein L-histidine = ADP + protein N-phospho-L-histidine.</text>
        <dbReference type="EC" id="2.7.13.3"/>
    </reaction>
</comment>
<evidence type="ECO:0000313" key="20">
    <source>
        <dbReference type="Proteomes" id="UP000824209"/>
    </source>
</evidence>
<feature type="compositionally biased region" description="Low complexity" evidence="15">
    <location>
        <begin position="149"/>
        <end position="168"/>
    </location>
</feature>
<dbReference type="Gene3D" id="3.30.70.1110">
    <property type="entry name" value="Histidine kinase CheA-like, P2 response regulator-binding domain"/>
    <property type="match status" value="1"/>
</dbReference>
<evidence type="ECO:0000259" key="16">
    <source>
        <dbReference type="PROSITE" id="PS50109"/>
    </source>
</evidence>
<proteinExistence type="predicted"/>
<keyword evidence="11" id="KW-0067">ATP-binding</keyword>
<dbReference type="Gene3D" id="1.10.287.560">
    <property type="entry name" value="Histidine kinase CheA-like, homodimeric domain"/>
    <property type="match status" value="1"/>
</dbReference>
<feature type="region of interest" description="Disordered" evidence="15">
    <location>
        <begin position="139"/>
        <end position="172"/>
    </location>
</feature>
<dbReference type="InterPro" id="IPR010808">
    <property type="entry name" value="CheA_P2-bd"/>
</dbReference>
<dbReference type="SUPFAM" id="SSF47226">
    <property type="entry name" value="Histidine-containing phosphotransfer domain, HPT domain"/>
    <property type="match status" value="1"/>
</dbReference>
<dbReference type="InterPro" id="IPR037052">
    <property type="entry name" value="CheA-like_P2_sf"/>
</dbReference>
<dbReference type="EC" id="2.7.13.3" evidence="3"/>
<feature type="domain" description="CheW-like" evidence="17">
    <location>
        <begin position="567"/>
        <end position="705"/>
    </location>
</feature>
<evidence type="ECO:0000256" key="15">
    <source>
        <dbReference type="SAM" id="MobiDB-lite"/>
    </source>
</evidence>